<feature type="transmembrane region" description="Helical" evidence="1">
    <location>
        <begin position="156"/>
        <end position="174"/>
    </location>
</feature>
<proteinExistence type="predicted"/>
<evidence type="ECO:0000313" key="3">
    <source>
        <dbReference type="Proteomes" id="UP001558481"/>
    </source>
</evidence>
<protein>
    <recommendedName>
        <fullName evidence="4">DUF4386 family protein</fullName>
    </recommendedName>
</protein>
<dbReference type="EMBL" id="JAYWLU010000001">
    <property type="protein sequence ID" value="MEX3593446.1"/>
    <property type="molecule type" value="Genomic_DNA"/>
</dbReference>
<dbReference type="RefSeq" id="WP_368628802.1">
    <property type="nucleotide sequence ID" value="NZ_JAYWLT010000001.1"/>
</dbReference>
<organism evidence="2 3">
    <name type="scientific">Kocuria carniphila</name>
    <dbReference type="NCBI Taxonomy" id="262208"/>
    <lineage>
        <taxon>Bacteria</taxon>
        <taxon>Bacillati</taxon>
        <taxon>Actinomycetota</taxon>
        <taxon>Actinomycetes</taxon>
        <taxon>Micrococcales</taxon>
        <taxon>Micrococcaceae</taxon>
        <taxon>Kocuria</taxon>
    </lineage>
</organism>
<accession>A0ABV3UZI9</accession>
<name>A0ABV3UZI9_9MICC</name>
<feature type="transmembrane region" description="Helical" evidence="1">
    <location>
        <begin position="48"/>
        <end position="73"/>
    </location>
</feature>
<comment type="caution">
    <text evidence="2">The sequence shown here is derived from an EMBL/GenBank/DDBJ whole genome shotgun (WGS) entry which is preliminary data.</text>
</comment>
<dbReference type="Proteomes" id="UP001558481">
    <property type="component" value="Unassembled WGS sequence"/>
</dbReference>
<keyword evidence="1" id="KW-1133">Transmembrane helix</keyword>
<feature type="transmembrane region" description="Helical" evidence="1">
    <location>
        <begin position="180"/>
        <end position="201"/>
    </location>
</feature>
<keyword evidence="1" id="KW-0472">Membrane</keyword>
<evidence type="ECO:0000313" key="2">
    <source>
        <dbReference type="EMBL" id="MEX3593446.1"/>
    </source>
</evidence>
<evidence type="ECO:0008006" key="4">
    <source>
        <dbReference type="Google" id="ProtNLM"/>
    </source>
</evidence>
<evidence type="ECO:0000256" key="1">
    <source>
        <dbReference type="SAM" id="Phobius"/>
    </source>
</evidence>
<reference evidence="2 3" key="1">
    <citation type="journal article" date="2024" name="Fungal Genet. Biol.">
        <title>The porcine skin microbiome exhibits broad fungal antagonism.</title>
        <authorList>
            <person name="De La Cruz K.F."/>
            <person name="Townsend E.C."/>
            <person name="Alex Cheong J.Z."/>
            <person name="Salamzade R."/>
            <person name="Liu A."/>
            <person name="Sandstrom S."/>
            <person name="Davila E."/>
            <person name="Huang L."/>
            <person name="Xu K.H."/>
            <person name="Wu S.Y."/>
            <person name="Meudt J.J."/>
            <person name="Shanmuganayagam D."/>
            <person name="Gibson A.L.F."/>
            <person name="Kalan L.R."/>
        </authorList>
    </citation>
    <scope>NUCLEOTIDE SEQUENCE [LARGE SCALE GENOMIC DNA]</scope>
    <source>
        <strain evidence="2 3">LK2625</strain>
    </source>
</reference>
<sequence>MNKKLRLLVAASLVLFALLSAVWTLLLPDHFADPHDGLLAIADAGGTARIAVLALSLSQLACIIAFAGVAAWLYPTSPKLATIGGTLTVLGGFGHAVFSGAEMARQVMAVDPDVNASVAGQLQSFPPLMPFMMVGLIGTVLGLVLLGIAHLRSGAAPRWTGPVLLAFVVVEFVGSNFTQWATYLSGLLLLGACAGLVVGLLHETRPMPTRGDRVPSNVTVG</sequence>
<gene>
    <name evidence="2" type="ORF">VVR66_01805</name>
</gene>
<keyword evidence="1" id="KW-0812">Transmembrane</keyword>
<feature type="transmembrane region" description="Helical" evidence="1">
    <location>
        <begin position="80"/>
        <end position="98"/>
    </location>
</feature>
<keyword evidence="3" id="KW-1185">Reference proteome</keyword>
<feature type="transmembrane region" description="Helical" evidence="1">
    <location>
        <begin position="128"/>
        <end position="149"/>
    </location>
</feature>